<evidence type="ECO:0000313" key="7">
    <source>
        <dbReference type="EMBL" id="KAJ8763730.1"/>
    </source>
</evidence>
<dbReference type="Pfam" id="PF02181">
    <property type="entry name" value="FH2"/>
    <property type="match status" value="1"/>
</dbReference>
<dbReference type="SMART" id="SM00498">
    <property type="entry name" value="FH2"/>
    <property type="match status" value="1"/>
</dbReference>
<name>A0AAV8TBR5_9ROSI</name>
<dbReference type="InterPro" id="IPR027643">
    <property type="entry name" value="Formin-like_plant"/>
</dbReference>
<keyword evidence="4" id="KW-1133">Transmembrane helix</keyword>
<feature type="transmembrane region" description="Helical" evidence="4">
    <location>
        <begin position="116"/>
        <end position="140"/>
    </location>
</feature>
<dbReference type="Proteomes" id="UP001159364">
    <property type="component" value="Linkage Group LG05"/>
</dbReference>
<organism evidence="7 8">
    <name type="scientific">Erythroxylum novogranatense</name>
    <dbReference type="NCBI Taxonomy" id="1862640"/>
    <lineage>
        <taxon>Eukaryota</taxon>
        <taxon>Viridiplantae</taxon>
        <taxon>Streptophyta</taxon>
        <taxon>Embryophyta</taxon>
        <taxon>Tracheophyta</taxon>
        <taxon>Spermatophyta</taxon>
        <taxon>Magnoliopsida</taxon>
        <taxon>eudicotyledons</taxon>
        <taxon>Gunneridae</taxon>
        <taxon>Pentapetalae</taxon>
        <taxon>rosids</taxon>
        <taxon>fabids</taxon>
        <taxon>Malpighiales</taxon>
        <taxon>Erythroxylaceae</taxon>
        <taxon>Erythroxylum</taxon>
    </lineage>
</organism>
<evidence type="ECO:0000313" key="8">
    <source>
        <dbReference type="Proteomes" id="UP001159364"/>
    </source>
</evidence>
<accession>A0AAV8TBR5</accession>
<reference evidence="7 8" key="1">
    <citation type="submission" date="2021-09" db="EMBL/GenBank/DDBJ databases">
        <title>Genomic insights and catalytic innovation underlie evolution of tropane alkaloids biosynthesis.</title>
        <authorList>
            <person name="Wang Y.-J."/>
            <person name="Tian T."/>
            <person name="Huang J.-P."/>
            <person name="Huang S.-X."/>
        </authorList>
    </citation>
    <scope>NUCLEOTIDE SEQUENCE [LARGE SCALE GENOMIC DNA]</scope>
    <source>
        <strain evidence="7">KIB-2018</strain>
        <tissue evidence="7">Leaf</tissue>
    </source>
</reference>
<evidence type="ECO:0000256" key="4">
    <source>
        <dbReference type="SAM" id="Phobius"/>
    </source>
</evidence>
<keyword evidence="4" id="KW-0812">Transmembrane</keyword>
<keyword evidence="4" id="KW-0472">Membrane</keyword>
<dbReference type="GO" id="GO:0051015">
    <property type="term" value="F:actin filament binding"/>
    <property type="evidence" value="ECO:0007669"/>
    <property type="project" value="InterPro"/>
</dbReference>
<evidence type="ECO:0000259" key="6">
    <source>
        <dbReference type="PROSITE" id="PS51444"/>
    </source>
</evidence>
<dbReference type="PROSITE" id="PS51444">
    <property type="entry name" value="FH2"/>
    <property type="match status" value="1"/>
</dbReference>
<proteinExistence type="inferred from homology"/>
<feature type="compositionally biased region" description="Polar residues" evidence="3">
    <location>
        <begin position="720"/>
        <end position="741"/>
    </location>
</feature>
<keyword evidence="5" id="KW-0732">Signal</keyword>
<protein>
    <recommendedName>
        <fullName evidence="2">Formin-like protein</fullName>
    </recommendedName>
</protein>
<dbReference type="SUPFAM" id="SSF101447">
    <property type="entry name" value="Formin homology 2 domain (FH2 domain)"/>
    <property type="match status" value="1"/>
</dbReference>
<sequence>MELRRIGFEMVLVIALCAMATGSAEERSPMISDNGITQISKQVAMRRWRKALVVDMKDCSEATEELKSKLWNRRHKALECMRERHWMWGGFDNSQRFLSDFSPAKNHSSQLDRRTLIAIVATAVATFCFVASLFCCCFLLRGGNDEENSEYERRDDRPLLNLADLSTAGSSSQSSISFGNSNSKRISLNGRKPTSFKSNLSVECGNNECSLDEASSTTPGQLLPPLKPPPGRQAPSPPKPPPPPPLGPRPPPPPPKVVRAPPAPPPKGKIKPSPLGPNRRGHSSSDESYDLDVGSGNQKTKLKPFFWDKVMANPDHSMVWHEISAGSFQFNEEMMESLFGYNAIDNNKNERKRDPSEPSTQYIRIIDMRKAQNLSILLRALNITTEEVIGSLREGNELPVELLQTLLKMAPTPDEELKLRLFTGDVSQLGPAERFLKILVEIPFAFKRIESLIFMISLQEEVSSIKDSFVTLEVSSNKLRSNRLFLKLLEAVLKTGNRMNDGTYRGGAQAFKLDTLLKLSDVKGTDGKTTLLHFVVLEIIRSEGIRAARTARMSGSVSSVMSEDTSDDSNQASGEHYRNLGLQVVSGLSSELEDVKKAAILDADVLTSSVSKLRQSLTKTKAFIESDMKNLEEDGEFYNSLLSFIDRAESDVMWLSEEEKRIMALVKGTADYFHGQAGREEGLRLFTIVRDFLVMLDKVCKEVREQRAAKPSKAFRQEAPASSATSKENNQSDLHLQQLFPSTAGRRIDHSSSDEESSSP</sequence>
<gene>
    <name evidence="7" type="ORF">K2173_003512</name>
</gene>
<dbReference type="Gene3D" id="1.20.58.2220">
    <property type="entry name" value="Formin, FH2 domain"/>
    <property type="match status" value="1"/>
</dbReference>
<feature type="domain" description="FH2" evidence="6">
    <location>
        <begin position="292"/>
        <end position="722"/>
    </location>
</feature>
<dbReference type="InterPro" id="IPR015425">
    <property type="entry name" value="FH2_Formin"/>
</dbReference>
<feature type="region of interest" description="Disordered" evidence="3">
    <location>
        <begin position="169"/>
        <end position="196"/>
    </location>
</feature>
<feature type="region of interest" description="Disordered" evidence="3">
    <location>
        <begin position="208"/>
        <end position="297"/>
    </location>
</feature>
<feature type="compositionally biased region" description="Pro residues" evidence="3">
    <location>
        <begin position="225"/>
        <end position="267"/>
    </location>
</feature>
<feature type="compositionally biased region" description="Low complexity" evidence="3">
    <location>
        <begin position="169"/>
        <end position="183"/>
    </location>
</feature>
<evidence type="ECO:0000256" key="2">
    <source>
        <dbReference type="RuleBase" id="RU361260"/>
    </source>
</evidence>
<dbReference type="InterPro" id="IPR042201">
    <property type="entry name" value="FH2_Formin_sf"/>
</dbReference>
<feature type="region of interest" description="Disordered" evidence="3">
    <location>
        <begin position="707"/>
        <end position="760"/>
    </location>
</feature>
<feature type="chain" id="PRO_5044012462" description="Formin-like protein" evidence="5">
    <location>
        <begin position="25"/>
        <end position="760"/>
    </location>
</feature>
<dbReference type="PANTHER" id="PTHR23213:SF392">
    <property type="entry name" value="FORMIN-LIKE PROTEIN 3"/>
    <property type="match status" value="1"/>
</dbReference>
<evidence type="ECO:0000256" key="3">
    <source>
        <dbReference type="SAM" id="MobiDB-lite"/>
    </source>
</evidence>
<feature type="compositionally biased region" description="Polar residues" evidence="3">
    <location>
        <begin position="208"/>
        <end position="220"/>
    </location>
</feature>
<dbReference type="PANTHER" id="PTHR23213">
    <property type="entry name" value="FORMIN-RELATED"/>
    <property type="match status" value="1"/>
</dbReference>
<evidence type="ECO:0000256" key="5">
    <source>
        <dbReference type="SAM" id="SignalP"/>
    </source>
</evidence>
<dbReference type="AlphaFoldDB" id="A0AAV8TBR5"/>
<comment type="similarity">
    <text evidence="1">Belongs to the formin-like family. Class-I subfamily.</text>
</comment>
<keyword evidence="8" id="KW-1185">Reference proteome</keyword>
<feature type="signal peptide" evidence="5">
    <location>
        <begin position="1"/>
        <end position="24"/>
    </location>
</feature>
<comment type="caution">
    <text evidence="7">The sequence shown here is derived from an EMBL/GenBank/DDBJ whole genome shotgun (WGS) entry which is preliminary data.</text>
</comment>
<dbReference type="GO" id="GO:0045010">
    <property type="term" value="P:actin nucleation"/>
    <property type="evidence" value="ECO:0007669"/>
    <property type="project" value="InterPro"/>
</dbReference>
<dbReference type="EMBL" id="JAIWQS010000005">
    <property type="protein sequence ID" value="KAJ8763730.1"/>
    <property type="molecule type" value="Genomic_DNA"/>
</dbReference>
<evidence type="ECO:0000256" key="1">
    <source>
        <dbReference type="ARBA" id="ARBA00025793"/>
    </source>
</evidence>